<proteinExistence type="predicted"/>
<reference evidence="2 3" key="1">
    <citation type="journal article" date="2023" name="Commun. Biol.">
        <title>Genome analysis of Parmales, the sister group of diatoms, reveals the evolutionary specialization of diatoms from phago-mixotrophs to photoautotrophs.</title>
        <authorList>
            <person name="Ban H."/>
            <person name="Sato S."/>
            <person name="Yoshikawa S."/>
            <person name="Yamada K."/>
            <person name="Nakamura Y."/>
            <person name="Ichinomiya M."/>
            <person name="Sato N."/>
            <person name="Blanc-Mathieu R."/>
            <person name="Endo H."/>
            <person name="Kuwata A."/>
            <person name="Ogata H."/>
        </authorList>
    </citation>
    <scope>NUCLEOTIDE SEQUENCE [LARGE SCALE GENOMIC DNA]</scope>
</reference>
<feature type="compositionally biased region" description="Pro residues" evidence="1">
    <location>
        <begin position="45"/>
        <end position="57"/>
    </location>
</feature>
<name>A0ABQ6N7M0_9STRA</name>
<comment type="caution">
    <text evidence="2">The sequence shown here is derived from an EMBL/GenBank/DDBJ whole genome shotgun (WGS) entry which is preliminary data.</text>
</comment>
<feature type="region of interest" description="Disordered" evidence="1">
    <location>
        <begin position="40"/>
        <end position="64"/>
    </location>
</feature>
<dbReference type="Gene3D" id="3.30.40.10">
    <property type="entry name" value="Zinc/RING finger domain, C3HC4 (zinc finger)"/>
    <property type="match status" value="1"/>
</dbReference>
<evidence type="ECO:0000313" key="3">
    <source>
        <dbReference type="Proteomes" id="UP001165060"/>
    </source>
</evidence>
<accession>A0ABQ6N7M0</accession>
<gene>
    <name evidence="2" type="ORF">TeGR_g14987</name>
</gene>
<dbReference type="EMBL" id="BRYB01001053">
    <property type="protein sequence ID" value="GMI42193.1"/>
    <property type="molecule type" value="Genomic_DNA"/>
</dbReference>
<keyword evidence="3" id="KW-1185">Reference proteome</keyword>
<evidence type="ECO:0000256" key="1">
    <source>
        <dbReference type="SAM" id="MobiDB-lite"/>
    </source>
</evidence>
<dbReference type="Proteomes" id="UP001165060">
    <property type="component" value="Unassembled WGS sequence"/>
</dbReference>
<evidence type="ECO:0000313" key="2">
    <source>
        <dbReference type="EMBL" id="GMI42193.1"/>
    </source>
</evidence>
<sequence length="337" mass="36270">MGTKMSLPTFTSSAAATPSASFRDFHVAEIKEALDTARTLTCSLNPPPSKSSPPPSPSRLGAGSPTLITPEIDIPLDGNYVLGFHLLVHRSLLKLGSLPRWPPDTQPTPFDIPSTTLPSTFSLSPPLNYFTLTTLYSSRFKILLSLPPKPPATSPVFVLAPVSSFYRVYNLLKRIAEAYQAGSLANTADGPKVDVKLGDDSDSQRKAAARKLQNHELDTECPICMEAKVEVACADCASAFCQKCRADWQASVMARSPDATEVVGCAVCHTDDGGPPDPPKLGGGGGSWHFEQWTQSDLVEEVDELEGLFGKEIEKLRSKGVLVTGGAQIEGFYEIKY</sequence>
<dbReference type="InterPro" id="IPR013083">
    <property type="entry name" value="Znf_RING/FYVE/PHD"/>
</dbReference>
<evidence type="ECO:0008006" key="4">
    <source>
        <dbReference type="Google" id="ProtNLM"/>
    </source>
</evidence>
<protein>
    <recommendedName>
        <fullName evidence="4">RING-type domain-containing protein</fullName>
    </recommendedName>
</protein>
<dbReference type="SUPFAM" id="SSF57850">
    <property type="entry name" value="RING/U-box"/>
    <property type="match status" value="1"/>
</dbReference>
<organism evidence="2 3">
    <name type="scientific">Tetraparma gracilis</name>
    <dbReference type="NCBI Taxonomy" id="2962635"/>
    <lineage>
        <taxon>Eukaryota</taxon>
        <taxon>Sar</taxon>
        <taxon>Stramenopiles</taxon>
        <taxon>Ochrophyta</taxon>
        <taxon>Bolidophyceae</taxon>
        <taxon>Parmales</taxon>
        <taxon>Triparmaceae</taxon>
        <taxon>Tetraparma</taxon>
    </lineage>
</organism>